<proteinExistence type="predicted"/>
<feature type="domain" description="AB hydrolase-1" evidence="1">
    <location>
        <begin position="15"/>
        <end position="242"/>
    </location>
</feature>
<name>A0A1N6ZZM7_9ACTN</name>
<organism evidence="2 3">
    <name type="scientific">Micromonospora avicenniae</name>
    <dbReference type="NCBI Taxonomy" id="1198245"/>
    <lineage>
        <taxon>Bacteria</taxon>
        <taxon>Bacillati</taxon>
        <taxon>Actinomycetota</taxon>
        <taxon>Actinomycetes</taxon>
        <taxon>Micromonosporales</taxon>
        <taxon>Micromonosporaceae</taxon>
        <taxon>Micromonospora</taxon>
    </lineage>
</organism>
<sequence length="251" mass="27625">MTINHISVGRGPRKVLALHGWFGSARGWGWLPELLDTERFTWAFLDYRGYGERTDAAGEYSIAEISRDALDLADSLSWNTFSVVGHSMGGSAAQRMLADAPGRVERLVGISPVPAGGVPFDLRSWALFDGAAAEPANRRAIIDLTTGNRLSGRWLDEMVKFSVENSAREAFGAYLTAWARTDFTDEVKGNPVPALAIVGEHDPALGADTMRETWMRHYPNARLEVLANAGHYAMYETPVRLVTVIEDFLGR</sequence>
<evidence type="ECO:0000259" key="1">
    <source>
        <dbReference type="Pfam" id="PF12697"/>
    </source>
</evidence>
<dbReference type="GO" id="GO:0003824">
    <property type="term" value="F:catalytic activity"/>
    <property type="evidence" value="ECO:0007669"/>
    <property type="project" value="UniProtKB-ARBA"/>
</dbReference>
<dbReference type="Pfam" id="PF12697">
    <property type="entry name" value="Abhydrolase_6"/>
    <property type="match status" value="1"/>
</dbReference>
<keyword evidence="3" id="KW-1185">Reference proteome</keyword>
<reference evidence="2 3" key="1">
    <citation type="submission" date="2017-01" db="EMBL/GenBank/DDBJ databases">
        <authorList>
            <person name="Mah S.A."/>
            <person name="Swanson W.J."/>
            <person name="Moy G.W."/>
            <person name="Vacquier V.D."/>
        </authorList>
    </citation>
    <scope>NUCLEOTIDE SEQUENCE [LARGE SCALE GENOMIC DNA]</scope>
    <source>
        <strain evidence="2 3">DSM 45758</strain>
    </source>
</reference>
<dbReference type="InterPro" id="IPR029058">
    <property type="entry name" value="AB_hydrolase_fold"/>
</dbReference>
<accession>A0A1N6ZZM7</accession>
<dbReference type="InterPro" id="IPR000073">
    <property type="entry name" value="AB_hydrolase_1"/>
</dbReference>
<evidence type="ECO:0000313" key="2">
    <source>
        <dbReference type="EMBL" id="SIR32228.1"/>
    </source>
</evidence>
<evidence type="ECO:0000313" key="3">
    <source>
        <dbReference type="Proteomes" id="UP000186004"/>
    </source>
</evidence>
<dbReference type="EMBL" id="FTNF01000008">
    <property type="protein sequence ID" value="SIR32228.1"/>
    <property type="molecule type" value="Genomic_DNA"/>
</dbReference>
<dbReference type="STRING" id="1198245.SAMN05444858_108178"/>
<dbReference type="Proteomes" id="UP000186004">
    <property type="component" value="Unassembled WGS sequence"/>
</dbReference>
<dbReference type="AlphaFoldDB" id="A0A1N6ZZM7"/>
<dbReference type="RefSeq" id="WP_076470997.1">
    <property type="nucleotide sequence ID" value="NZ_FTNF01000008.1"/>
</dbReference>
<dbReference type="Gene3D" id="3.40.50.1820">
    <property type="entry name" value="alpha/beta hydrolase"/>
    <property type="match status" value="1"/>
</dbReference>
<protein>
    <submittedName>
        <fullName evidence="2">Pimeloyl-ACP methyl ester carboxylesterase</fullName>
    </submittedName>
</protein>
<gene>
    <name evidence="2" type="ORF">SAMN05444858_108178</name>
</gene>
<dbReference type="SUPFAM" id="SSF53474">
    <property type="entry name" value="alpha/beta-Hydrolases"/>
    <property type="match status" value="1"/>
</dbReference>
<dbReference type="PANTHER" id="PTHR43798">
    <property type="entry name" value="MONOACYLGLYCEROL LIPASE"/>
    <property type="match status" value="1"/>
</dbReference>
<dbReference type="InterPro" id="IPR050266">
    <property type="entry name" value="AB_hydrolase_sf"/>
</dbReference>
<dbReference type="OrthoDB" id="8957634at2"/>